<protein>
    <submittedName>
        <fullName evidence="2">Uncharacterized protein</fullName>
    </submittedName>
</protein>
<feature type="non-terminal residue" evidence="2">
    <location>
        <position position="1"/>
    </location>
</feature>
<dbReference type="EMBL" id="MU154565">
    <property type="protein sequence ID" value="KAF9495105.1"/>
    <property type="molecule type" value="Genomic_DNA"/>
</dbReference>
<accession>A0A9P5ZYR3</accession>
<organism evidence="2 3">
    <name type="scientific">Pleurotus eryngii</name>
    <name type="common">Boletus of the steppes</name>
    <dbReference type="NCBI Taxonomy" id="5323"/>
    <lineage>
        <taxon>Eukaryota</taxon>
        <taxon>Fungi</taxon>
        <taxon>Dikarya</taxon>
        <taxon>Basidiomycota</taxon>
        <taxon>Agaricomycotina</taxon>
        <taxon>Agaricomycetes</taxon>
        <taxon>Agaricomycetidae</taxon>
        <taxon>Agaricales</taxon>
        <taxon>Pleurotineae</taxon>
        <taxon>Pleurotaceae</taxon>
        <taxon>Pleurotus</taxon>
    </lineage>
</organism>
<keyword evidence="3" id="KW-1185">Reference proteome</keyword>
<evidence type="ECO:0000313" key="2">
    <source>
        <dbReference type="EMBL" id="KAF9495105.1"/>
    </source>
</evidence>
<dbReference type="OrthoDB" id="5399848at2759"/>
<gene>
    <name evidence="2" type="ORF">BDN71DRAFT_1447992</name>
</gene>
<evidence type="ECO:0000313" key="3">
    <source>
        <dbReference type="Proteomes" id="UP000807025"/>
    </source>
</evidence>
<keyword evidence="1" id="KW-0472">Membrane</keyword>
<evidence type="ECO:0000256" key="1">
    <source>
        <dbReference type="SAM" id="Phobius"/>
    </source>
</evidence>
<feature type="transmembrane region" description="Helical" evidence="1">
    <location>
        <begin position="42"/>
        <end position="67"/>
    </location>
</feature>
<proteinExistence type="predicted"/>
<keyword evidence="1" id="KW-0812">Transmembrane</keyword>
<dbReference type="AlphaFoldDB" id="A0A9P5ZYR3"/>
<comment type="caution">
    <text evidence="2">The sequence shown here is derived from an EMBL/GenBank/DDBJ whole genome shotgun (WGS) entry which is preliminary data.</text>
</comment>
<sequence>ESPSTCTLDTVIIPIPSFVLFVSIGLLQHDSDDFSQVRPQRWSLWLHMFFVFAAFGMSVLEIVGLALSERGTLLIYCPFLVVSEIIKVLRVHIVNGIKSRPTGLLALLMGFEWYSPTRARRLRRQARSEEYQKNLLSA</sequence>
<feature type="transmembrane region" description="Helical" evidence="1">
    <location>
        <begin position="12"/>
        <end position="30"/>
    </location>
</feature>
<reference evidence="2" key="1">
    <citation type="submission" date="2020-11" db="EMBL/GenBank/DDBJ databases">
        <authorList>
            <consortium name="DOE Joint Genome Institute"/>
            <person name="Ahrendt S."/>
            <person name="Riley R."/>
            <person name="Andreopoulos W."/>
            <person name="Labutti K."/>
            <person name="Pangilinan J."/>
            <person name="Ruiz-Duenas F.J."/>
            <person name="Barrasa J.M."/>
            <person name="Sanchez-Garcia M."/>
            <person name="Camarero S."/>
            <person name="Miyauchi S."/>
            <person name="Serrano A."/>
            <person name="Linde D."/>
            <person name="Babiker R."/>
            <person name="Drula E."/>
            <person name="Ayuso-Fernandez I."/>
            <person name="Pacheco R."/>
            <person name="Padilla G."/>
            <person name="Ferreira P."/>
            <person name="Barriuso J."/>
            <person name="Kellner H."/>
            <person name="Castanera R."/>
            <person name="Alfaro M."/>
            <person name="Ramirez L."/>
            <person name="Pisabarro A.G."/>
            <person name="Kuo A."/>
            <person name="Tritt A."/>
            <person name="Lipzen A."/>
            <person name="He G."/>
            <person name="Yan M."/>
            <person name="Ng V."/>
            <person name="Cullen D."/>
            <person name="Martin F."/>
            <person name="Rosso M.-N."/>
            <person name="Henrissat B."/>
            <person name="Hibbett D."/>
            <person name="Martinez A.T."/>
            <person name="Grigoriev I.V."/>
        </authorList>
    </citation>
    <scope>NUCLEOTIDE SEQUENCE</scope>
    <source>
        <strain evidence="2">ATCC 90797</strain>
    </source>
</reference>
<keyword evidence="1" id="KW-1133">Transmembrane helix</keyword>
<name>A0A9P5ZYR3_PLEER</name>
<dbReference type="Proteomes" id="UP000807025">
    <property type="component" value="Unassembled WGS sequence"/>
</dbReference>